<accession>A0A081A057</accession>
<feature type="transmembrane region" description="Helical" evidence="2">
    <location>
        <begin position="523"/>
        <end position="540"/>
    </location>
</feature>
<keyword evidence="2" id="KW-1133">Transmembrane helix</keyword>
<feature type="transmembrane region" description="Helical" evidence="2">
    <location>
        <begin position="41"/>
        <end position="63"/>
    </location>
</feature>
<comment type="caution">
    <text evidence="3">The sequence shown here is derived from an EMBL/GenBank/DDBJ whole genome shotgun (WGS) entry which is preliminary data.</text>
</comment>
<keyword evidence="2" id="KW-0812">Transmembrane</keyword>
<keyword evidence="2" id="KW-0472">Membrane</keyword>
<organism evidence="3 4">
    <name type="scientific">Phytophthora nicotianae P1976</name>
    <dbReference type="NCBI Taxonomy" id="1317066"/>
    <lineage>
        <taxon>Eukaryota</taxon>
        <taxon>Sar</taxon>
        <taxon>Stramenopiles</taxon>
        <taxon>Oomycota</taxon>
        <taxon>Peronosporomycetes</taxon>
        <taxon>Peronosporales</taxon>
        <taxon>Peronosporaceae</taxon>
        <taxon>Phytophthora</taxon>
    </lineage>
</organism>
<evidence type="ECO:0000256" key="1">
    <source>
        <dbReference type="SAM" id="MobiDB-lite"/>
    </source>
</evidence>
<feature type="transmembrane region" description="Helical" evidence="2">
    <location>
        <begin position="83"/>
        <end position="102"/>
    </location>
</feature>
<feature type="transmembrane region" description="Helical" evidence="2">
    <location>
        <begin position="429"/>
        <end position="454"/>
    </location>
</feature>
<feature type="transmembrane region" description="Helical" evidence="2">
    <location>
        <begin position="114"/>
        <end position="138"/>
    </location>
</feature>
<feature type="transmembrane region" description="Helical" evidence="2">
    <location>
        <begin position="269"/>
        <end position="291"/>
    </location>
</feature>
<reference evidence="3 4" key="1">
    <citation type="submission" date="2013-11" db="EMBL/GenBank/DDBJ databases">
        <title>The Genome Sequence of Phytophthora parasitica P1976.</title>
        <authorList>
            <consortium name="The Broad Institute Genomics Platform"/>
            <person name="Russ C."/>
            <person name="Tyler B."/>
            <person name="Panabieres F."/>
            <person name="Shan W."/>
            <person name="Tripathy S."/>
            <person name="Grunwald N."/>
            <person name="Machado M."/>
            <person name="Johnson C.S."/>
            <person name="Walker B."/>
            <person name="Young S."/>
            <person name="Zeng Q."/>
            <person name="Gargeya S."/>
            <person name="Fitzgerald M."/>
            <person name="Haas B."/>
            <person name="Abouelleil A."/>
            <person name="Allen A.W."/>
            <person name="Alvarado L."/>
            <person name="Arachchi H.M."/>
            <person name="Berlin A.M."/>
            <person name="Chapman S.B."/>
            <person name="Gainer-Dewar J."/>
            <person name="Goldberg J."/>
            <person name="Griggs A."/>
            <person name="Gujja S."/>
            <person name="Hansen M."/>
            <person name="Howarth C."/>
            <person name="Imamovic A."/>
            <person name="Ireland A."/>
            <person name="Larimer J."/>
            <person name="McCowan C."/>
            <person name="Murphy C."/>
            <person name="Pearson M."/>
            <person name="Poon T.W."/>
            <person name="Priest M."/>
            <person name="Roberts A."/>
            <person name="Saif S."/>
            <person name="Shea T."/>
            <person name="Sisk P."/>
            <person name="Sykes S."/>
            <person name="Wortman J."/>
            <person name="Nusbaum C."/>
            <person name="Birren B."/>
        </authorList>
    </citation>
    <scope>NUCLEOTIDE SEQUENCE [LARGE SCALE GENOMIC DNA]</scope>
    <source>
        <strain evidence="3 4">P1976</strain>
    </source>
</reference>
<feature type="transmembrane region" description="Helical" evidence="2">
    <location>
        <begin position="144"/>
        <end position="166"/>
    </location>
</feature>
<gene>
    <name evidence="3" type="ORF">F444_11579</name>
</gene>
<sequence>MSGHFHRWRTRSIDAWDTLQVELHGHYSAERLLELQNYSNTASIPGLTAIILFTPLPCLFTVILADFTPLNSPEVGTDSNMVFWLRGSMVVWFFTLSFVVQFREMMPKLPMTQARGFGVTLLVSTGVMLYCYSLSHIIGFPVPFLMVMGAPVWTTLLLSCFAISWVKHVRADTRVQGQIVDGLKVFVIQMSMIVIYPFYIYCFTKLSHVAQAAFSLLLHVIKMTIKNGISRYIRSQTDMKPEIVIFNVEVFNALFASFCMQNSSTKLTIAVIMAADLLHIAISLREVLLMLRELKEIKRQLDLNEALVRGPEPTVNPSMNAMTRACSILKHMSGFDKDTLDQHSKRSSKQSATLWCFRRDNKVHPHSKARTSVAVHDSTSKSQEPREDQPTEADIKCCTPPPETLEYRLEKIKVVYVHKVARLLHLVEFMILVEYTEVIVPVVYSIYVGAMSYLPNRVYYPQLADMGAAGLQSTLSNVLLYGFLEFISILVLEFVLRKSIKYSPVCQLGFVLRNQWKMVQSKLVLWVLYVVQSSLVHFGADYSFQFAWLHQSSNS</sequence>
<name>A0A081A057_PHYNI</name>
<dbReference type="AlphaFoldDB" id="A0A081A057"/>
<evidence type="ECO:0000313" key="4">
    <source>
        <dbReference type="Proteomes" id="UP000028582"/>
    </source>
</evidence>
<feature type="compositionally biased region" description="Basic and acidic residues" evidence="1">
    <location>
        <begin position="383"/>
        <end position="393"/>
    </location>
</feature>
<evidence type="ECO:0000313" key="3">
    <source>
        <dbReference type="EMBL" id="ETO72268.1"/>
    </source>
</evidence>
<proteinExistence type="predicted"/>
<feature type="transmembrane region" description="Helical" evidence="2">
    <location>
        <begin position="178"/>
        <end position="200"/>
    </location>
</feature>
<feature type="region of interest" description="Disordered" evidence="1">
    <location>
        <begin position="366"/>
        <end position="393"/>
    </location>
</feature>
<dbReference type="Proteomes" id="UP000028582">
    <property type="component" value="Unassembled WGS sequence"/>
</dbReference>
<evidence type="ECO:0000256" key="2">
    <source>
        <dbReference type="SAM" id="Phobius"/>
    </source>
</evidence>
<feature type="transmembrane region" description="Helical" evidence="2">
    <location>
        <begin position="474"/>
        <end position="496"/>
    </location>
</feature>
<protein>
    <submittedName>
        <fullName evidence="3">Uncharacterized protein</fullName>
    </submittedName>
</protein>
<dbReference type="OrthoDB" id="90939at2759"/>
<dbReference type="EMBL" id="ANJA01002078">
    <property type="protein sequence ID" value="ETO72268.1"/>
    <property type="molecule type" value="Genomic_DNA"/>
</dbReference>